<organism evidence="1 2">
    <name type="scientific">Catharanthus roseus</name>
    <name type="common">Madagascar periwinkle</name>
    <name type="synonym">Vinca rosea</name>
    <dbReference type="NCBI Taxonomy" id="4058"/>
    <lineage>
        <taxon>Eukaryota</taxon>
        <taxon>Viridiplantae</taxon>
        <taxon>Streptophyta</taxon>
        <taxon>Embryophyta</taxon>
        <taxon>Tracheophyta</taxon>
        <taxon>Spermatophyta</taxon>
        <taxon>Magnoliopsida</taxon>
        <taxon>eudicotyledons</taxon>
        <taxon>Gunneridae</taxon>
        <taxon>Pentapetalae</taxon>
        <taxon>asterids</taxon>
        <taxon>lamiids</taxon>
        <taxon>Gentianales</taxon>
        <taxon>Apocynaceae</taxon>
        <taxon>Rauvolfioideae</taxon>
        <taxon>Vinceae</taxon>
        <taxon>Catharanthinae</taxon>
        <taxon>Catharanthus</taxon>
    </lineage>
</organism>
<dbReference type="EMBL" id="CM044706">
    <property type="protein sequence ID" value="KAI5656538.1"/>
    <property type="molecule type" value="Genomic_DNA"/>
</dbReference>
<protein>
    <submittedName>
        <fullName evidence="1">Uncharacterized protein</fullName>
    </submittedName>
</protein>
<accession>A0ACC0A961</accession>
<gene>
    <name evidence="1" type="ORF">M9H77_25331</name>
</gene>
<evidence type="ECO:0000313" key="1">
    <source>
        <dbReference type="EMBL" id="KAI5656538.1"/>
    </source>
</evidence>
<dbReference type="Proteomes" id="UP001060085">
    <property type="component" value="Linkage Group LG06"/>
</dbReference>
<keyword evidence="2" id="KW-1185">Reference proteome</keyword>
<comment type="caution">
    <text evidence="1">The sequence shown here is derived from an EMBL/GenBank/DDBJ whole genome shotgun (WGS) entry which is preliminary data.</text>
</comment>
<reference evidence="2" key="1">
    <citation type="journal article" date="2023" name="Nat. Plants">
        <title>Single-cell RNA sequencing provides a high-resolution roadmap for understanding the multicellular compartmentation of specialized metabolism.</title>
        <authorList>
            <person name="Sun S."/>
            <person name="Shen X."/>
            <person name="Li Y."/>
            <person name="Li Y."/>
            <person name="Wang S."/>
            <person name="Li R."/>
            <person name="Zhang H."/>
            <person name="Shen G."/>
            <person name="Guo B."/>
            <person name="Wei J."/>
            <person name="Xu J."/>
            <person name="St-Pierre B."/>
            <person name="Chen S."/>
            <person name="Sun C."/>
        </authorList>
    </citation>
    <scope>NUCLEOTIDE SEQUENCE [LARGE SCALE GENOMIC DNA]</scope>
</reference>
<evidence type="ECO:0000313" key="2">
    <source>
        <dbReference type="Proteomes" id="UP001060085"/>
    </source>
</evidence>
<name>A0ACC0A961_CATRO</name>
<proteinExistence type="predicted"/>
<sequence length="272" mass="31625">MGQQKKISNIQQQQFMGQQNNLSNMHQTELGPQNSVSGLQQSQMLGTQSGYSGIPVNQLSVHMLQQKCLLQQQIELIFFSLFFSELDGLEGVFIWCLVFLFAEEMFILDSTRGKNFVSDSVRRLPLFEYEDIASKKAAWIPQDVYDGLQAKWDDLEYQIKCEQEQGRGMRWRGHEKEGEFVDERANKVWDKFSKFKEQKEHKRRTTGAPKPTDYELMLELNERLEKGKTYVFGAVESTRLRVQSQHAIVGSRPFLGDYEEHMAAISRHVLMR</sequence>